<feature type="transmembrane region" description="Helical" evidence="8">
    <location>
        <begin position="267"/>
        <end position="289"/>
    </location>
</feature>
<dbReference type="Pfam" id="PF00528">
    <property type="entry name" value="BPD_transp_1"/>
    <property type="match status" value="1"/>
</dbReference>
<keyword evidence="11" id="KW-1185">Reference proteome</keyword>
<evidence type="ECO:0000256" key="8">
    <source>
        <dbReference type="RuleBase" id="RU363032"/>
    </source>
</evidence>
<reference evidence="10 11" key="1">
    <citation type="submission" date="2020-11" db="EMBL/GenBank/DDBJ databases">
        <title>Pseudonocardia abyssalis sp. nov. and Pseudonocardia oceani sp. nov., description and phylogenomic analysis of two novel actinomycetes isolated from the deep Southern Ocean.</title>
        <authorList>
            <person name="Parra J."/>
        </authorList>
    </citation>
    <scope>NUCLEOTIDE SEQUENCE [LARGE SCALE GENOMIC DNA]</scope>
    <source>
        <strain evidence="10 11">KRD-168</strain>
    </source>
</reference>
<gene>
    <name evidence="10" type="ORF">I4I81_12110</name>
</gene>
<keyword evidence="2 8" id="KW-0813">Transport</keyword>
<evidence type="ECO:0000313" key="11">
    <source>
        <dbReference type="Proteomes" id="UP000694287"/>
    </source>
</evidence>
<evidence type="ECO:0000313" key="10">
    <source>
        <dbReference type="EMBL" id="MBW0134997.1"/>
    </source>
</evidence>
<name>A0ABS6URY6_9PSEU</name>
<feature type="domain" description="ABC transmembrane type-1" evidence="9">
    <location>
        <begin position="74"/>
        <end position="286"/>
    </location>
</feature>
<evidence type="ECO:0000256" key="6">
    <source>
        <dbReference type="ARBA" id="ARBA00022989"/>
    </source>
</evidence>
<dbReference type="InterPro" id="IPR000515">
    <property type="entry name" value="MetI-like"/>
</dbReference>
<proteinExistence type="inferred from homology"/>
<dbReference type="EMBL" id="JADQDK010000001">
    <property type="protein sequence ID" value="MBW0134997.1"/>
    <property type="molecule type" value="Genomic_DNA"/>
</dbReference>
<evidence type="ECO:0000256" key="1">
    <source>
        <dbReference type="ARBA" id="ARBA00004429"/>
    </source>
</evidence>
<evidence type="ECO:0000256" key="5">
    <source>
        <dbReference type="ARBA" id="ARBA00022692"/>
    </source>
</evidence>
<feature type="transmembrane region" description="Helical" evidence="8">
    <location>
        <begin position="76"/>
        <end position="99"/>
    </location>
</feature>
<feature type="transmembrane region" description="Helical" evidence="8">
    <location>
        <begin position="211"/>
        <end position="235"/>
    </location>
</feature>
<sequence length="295" mass="30823">MALGVATRPSRLPRGLRVALLLAPALTVVVVLFGGGFVQAVAQSIGYQPFLPARGPSLDAYRTVWADPAVRASVGITLRVATVSTLAAAVLGVAAALFVRSLCRTRRAFAALLQVTLPLPHAVAALAMILLLSQSGALSRAVSTLGWVDAPVDFPVLTQDAFGWGIIASYVWKEAPFVAVVVLAALSSGVAELEDAARALGASAWQRLRHVLVPVLAPALGAASVLVFAFTLGSYEVPFLLGRPFPATLPVVAYQQFRDPDLAARPLAMAIAVLTTLLVGACAVAYLALSDRLRR</sequence>
<dbReference type="RefSeq" id="WP_218602621.1">
    <property type="nucleotide sequence ID" value="NZ_JADQDJ010000074.1"/>
</dbReference>
<comment type="subcellular location">
    <subcellularLocation>
        <location evidence="1">Cell inner membrane</location>
        <topology evidence="1">Multi-pass membrane protein</topology>
    </subcellularLocation>
    <subcellularLocation>
        <location evidence="8">Cell membrane</location>
        <topology evidence="8">Multi-pass membrane protein</topology>
    </subcellularLocation>
</comment>
<feature type="transmembrane region" description="Helical" evidence="8">
    <location>
        <begin position="111"/>
        <end position="132"/>
    </location>
</feature>
<keyword evidence="3" id="KW-1003">Cell membrane</keyword>
<evidence type="ECO:0000259" key="9">
    <source>
        <dbReference type="PROSITE" id="PS50928"/>
    </source>
</evidence>
<comment type="similarity">
    <text evidence="8">Belongs to the binding-protein-dependent transport system permease family.</text>
</comment>
<evidence type="ECO:0000256" key="2">
    <source>
        <dbReference type="ARBA" id="ARBA00022448"/>
    </source>
</evidence>
<feature type="transmembrane region" description="Helical" evidence="8">
    <location>
        <begin position="18"/>
        <end position="42"/>
    </location>
</feature>
<evidence type="ECO:0000256" key="3">
    <source>
        <dbReference type="ARBA" id="ARBA00022475"/>
    </source>
</evidence>
<comment type="caution">
    <text evidence="10">The sequence shown here is derived from an EMBL/GenBank/DDBJ whole genome shotgun (WGS) entry which is preliminary data.</text>
</comment>
<dbReference type="PANTHER" id="PTHR43357:SF4">
    <property type="entry name" value="INNER MEMBRANE ABC TRANSPORTER PERMEASE PROTEIN YDCV"/>
    <property type="match status" value="1"/>
</dbReference>
<dbReference type="CDD" id="cd06261">
    <property type="entry name" value="TM_PBP2"/>
    <property type="match status" value="1"/>
</dbReference>
<dbReference type="PANTHER" id="PTHR43357">
    <property type="entry name" value="INNER MEMBRANE ABC TRANSPORTER PERMEASE PROTEIN YDCV"/>
    <property type="match status" value="1"/>
</dbReference>
<keyword evidence="6 8" id="KW-1133">Transmembrane helix</keyword>
<keyword evidence="7 8" id="KW-0472">Membrane</keyword>
<organism evidence="10 11">
    <name type="scientific">Pseudonocardia abyssalis</name>
    <dbReference type="NCBI Taxonomy" id="2792008"/>
    <lineage>
        <taxon>Bacteria</taxon>
        <taxon>Bacillati</taxon>
        <taxon>Actinomycetota</taxon>
        <taxon>Actinomycetes</taxon>
        <taxon>Pseudonocardiales</taxon>
        <taxon>Pseudonocardiaceae</taxon>
        <taxon>Pseudonocardia</taxon>
    </lineage>
</organism>
<dbReference type="Proteomes" id="UP000694287">
    <property type="component" value="Unassembled WGS sequence"/>
</dbReference>
<keyword evidence="4" id="KW-0997">Cell inner membrane</keyword>
<keyword evidence="5 8" id="KW-0812">Transmembrane</keyword>
<accession>A0ABS6URY6</accession>
<feature type="transmembrane region" description="Helical" evidence="8">
    <location>
        <begin position="175"/>
        <end position="191"/>
    </location>
</feature>
<dbReference type="PROSITE" id="PS50928">
    <property type="entry name" value="ABC_TM1"/>
    <property type="match status" value="1"/>
</dbReference>
<protein>
    <submittedName>
        <fullName evidence="10">Sugar ABC transporter permease</fullName>
    </submittedName>
</protein>
<evidence type="ECO:0000256" key="7">
    <source>
        <dbReference type="ARBA" id="ARBA00023136"/>
    </source>
</evidence>
<evidence type="ECO:0000256" key="4">
    <source>
        <dbReference type="ARBA" id="ARBA00022519"/>
    </source>
</evidence>